<dbReference type="Proteomes" id="UP001386955">
    <property type="component" value="Unassembled WGS sequence"/>
</dbReference>
<comment type="caution">
    <text evidence="2">The sequence shown here is derived from an EMBL/GenBank/DDBJ whole genome shotgun (WGS) entry which is preliminary data.</text>
</comment>
<proteinExistence type="predicted"/>
<keyword evidence="1" id="KW-0472">Membrane</keyword>
<dbReference type="EMBL" id="JAYMYS010000003">
    <property type="protein sequence ID" value="KAK7401523.1"/>
    <property type="molecule type" value="Genomic_DNA"/>
</dbReference>
<evidence type="ECO:0000313" key="2">
    <source>
        <dbReference type="EMBL" id="KAK7401523.1"/>
    </source>
</evidence>
<protein>
    <submittedName>
        <fullName evidence="2">Uncharacterized protein</fullName>
    </submittedName>
</protein>
<keyword evidence="1" id="KW-1133">Transmembrane helix</keyword>
<keyword evidence="3" id="KW-1185">Reference proteome</keyword>
<dbReference type="AlphaFoldDB" id="A0AAN9SPX2"/>
<name>A0AAN9SPX2_PSOTE</name>
<evidence type="ECO:0000256" key="1">
    <source>
        <dbReference type="SAM" id="Phobius"/>
    </source>
</evidence>
<accession>A0AAN9SPX2</accession>
<evidence type="ECO:0000313" key="3">
    <source>
        <dbReference type="Proteomes" id="UP001386955"/>
    </source>
</evidence>
<keyword evidence="1" id="KW-0812">Transmembrane</keyword>
<organism evidence="2 3">
    <name type="scientific">Psophocarpus tetragonolobus</name>
    <name type="common">Winged bean</name>
    <name type="synonym">Dolichos tetragonolobus</name>
    <dbReference type="NCBI Taxonomy" id="3891"/>
    <lineage>
        <taxon>Eukaryota</taxon>
        <taxon>Viridiplantae</taxon>
        <taxon>Streptophyta</taxon>
        <taxon>Embryophyta</taxon>
        <taxon>Tracheophyta</taxon>
        <taxon>Spermatophyta</taxon>
        <taxon>Magnoliopsida</taxon>
        <taxon>eudicotyledons</taxon>
        <taxon>Gunneridae</taxon>
        <taxon>Pentapetalae</taxon>
        <taxon>rosids</taxon>
        <taxon>fabids</taxon>
        <taxon>Fabales</taxon>
        <taxon>Fabaceae</taxon>
        <taxon>Papilionoideae</taxon>
        <taxon>50 kb inversion clade</taxon>
        <taxon>NPAAA clade</taxon>
        <taxon>indigoferoid/millettioid clade</taxon>
        <taxon>Phaseoleae</taxon>
        <taxon>Psophocarpus</taxon>
    </lineage>
</organism>
<sequence length="96" mass="11095">MWSAIEQKVEKRVVSLVLSWFSFCAYCSLFQLPFGKSHFPFCLHSHIFTVLFCCHCHSDLLIMRLRFASIFSVSPHRPSFSPFNSASSLSFIHFSV</sequence>
<reference evidence="2 3" key="1">
    <citation type="submission" date="2024-01" db="EMBL/GenBank/DDBJ databases">
        <title>The genomes of 5 underutilized Papilionoideae crops provide insights into root nodulation and disease resistanc.</title>
        <authorList>
            <person name="Jiang F."/>
        </authorList>
    </citation>
    <scope>NUCLEOTIDE SEQUENCE [LARGE SCALE GENOMIC DNA]</scope>
    <source>
        <strain evidence="2">DUOXIRENSHENG_FW03</strain>
        <tissue evidence="2">Leaves</tissue>
    </source>
</reference>
<gene>
    <name evidence="2" type="ORF">VNO78_13069</name>
</gene>
<feature type="transmembrane region" description="Helical" evidence="1">
    <location>
        <begin position="12"/>
        <end position="32"/>
    </location>
</feature>